<proteinExistence type="inferred from homology"/>
<name>A0A5B8UTB3_9SPHI</name>
<dbReference type="OrthoDB" id="9788959at2"/>
<dbReference type="Pfam" id="PF00582">
    <property type="entry name" value="Usp"/>
    <property type="match status" value="2"/>
</dbReference>
<dbReference type="CDD" id="cd00293">
    <property type="entry name" value="USP-like"/>
    <property type="match status" value="2"/>
</dbReference>
<dbReference type="RefSeq" id="WP_147030715.1">
    <property type="nucleotide sequence ID" value="NZ_CP042436.1"/>
</dbReference>
<evidence type="ECO:0000259" key="2">
    <source>
        <dbReference type="Pfam" id="PF00582"/>
    </source>
</evidence>
<sequence length="285" mass="32083">MKNLLIATDFSTNAKHAARYGYTLAGKIEANVVLCNAFLVPAEIPQGGTLVWPQYEYEELQKSSADELKELEKSLERSAKGPAFRPYITRISEDGIVSDIVNRAAKKENVELVVMGTHGHTWVSGTFLGNHSRKMIDDATCPLLLVPPTAEIAPVKKIAFATDFKEPKKDLEAIFELISLLKRLNAELLLTHIYDEIDEAYDFKKTIEGFLLELSNKANYPHIYYRIVKSNKPAKGLDWLCRFGNVDILAMVHRKRSFFDKILTGSHTQKMAQHITIPLLVIPGK</sequence>
<accession>A0A5B8UTB3</accession>
<evidence type="ECO:0000313" key="4">
    <source>
        <dbReference type="Proteomes" id="UP000321479"/>
    </source>
</evidence>
<dbReference type="PANTHER" id="PTHR46268:SF6">
    <property type="entry name" value="UNIVERSAL STRESS PROTEIN UP12"/>
    <property type="match status" value="1"/>
</dbReference>
<dbReference type="Gene3D" id="3.40.50.620">
    <property type="entry name" value="HUPs"/>
    <property type="match status" value="2"/>
</dbReference>
<dbReference type="EMBL" id="CP042436">
    <property type="protein sequence ID" value="QEC62138.1"/>
    <property type="molecule type" value="Genomic_DNA"/>
</dbReference>
<organism evidence="3 4">
    <name type="scientific">Mucilaginibacter ginsenosidivorans</name>
    <dbReference type="NCBI Taxonomy" id="398053"/>
    <lineage>
        <taxon>Bacteria</taxon>
        <taxon>Pseudomonadati</taxon>
        <taxon>Bacteroidota</taxon>
        <taxon>Sphingobacteriia</taxon>
        <taxon>Sphingobacteriales</taxon>
        <taxon>Sphingobacteriaceae</taxon>
        <taxon>Mucilaginibacter</taxon>
    </lineage>
</organism>
<dbReference type="AlphaFoldDB" id="A0A5B8UTB3"/>
<comment type="similarity">
    <text evidence="1">Belongs to the universal stress protein A family.</text>
</comment>
<dbReference type="InterPro" id="IPR006016">
    <property type="entry name" value="UspA"/>
</dbReference>
<dbReference type="PANTHER" id="PTHR46268">
    <property type="entry name" value="STRESS RESPONSE PROTEIN NHAX"/>
    <property type="match status" value="1"/>
</dbReference>
<dbReference type="InterPro" id="IPR006015">
    <property type="entry name" value="Universal_stress_UspA"/>
</dbReference>
<dbReference type="Proteomes" id="UP000321479">
    <property type="component" value="Chromosome"/>
</dbReference>
<feature type="domain" description="UspA" evidence="2">
    <location>
        <begin position="156"/>
        <end position="283"/>
    </location>
</feature>
<dbReference type="SUPFAM" id="SSF52402">
    <property type="entry name" value="Adenine nucleotide alpha hydrolases-like"/>
    <property type="match status" value="2"/>
</dbReference>
<gene>
    <name evidence="3" type="ORF">FRZ54_05915</name>
</gene>
<dbReference type="InterPro" id="IPR014729">
    <property type="entry name" value="Rossmann-like_a/b/a_fold"/>
</dbReference>
<dbReference type="KEGG" id="mgin:FRZ54_05915"/>
<feature type="domain" description="UspA" evidence="2">
    <location>
        <begin position="1"/>
        <end position="147"/>
    </location>
</feature>
<evidence type="ECO:0000313" key="3">
    <source>
        <dbReference type="EMBL" id="QEC62138.1"/>
    </source>
</evidence>
<evidence type="ECO:0000256" key="1">
    <source>
        <dbReference type="ARBA" id="ARBA00008791"/>
    </source>
</evidence>
<protein>
    <submittedName>
        <fullName evidence="3">Universal stress protein</fullName>
    </submittedName>
</protein>
<dbReference type="PRINTS" id="PR01438">
    <property type="entry name" value="UNVRSLSTRESS"/>
</dbReference>
<reference evidence="3 4" key="1">
    <citation type="journal article" date="2017" name="Curr. Microbiol.">
        <title>Mucilaginibacter ginsenosidivorans sp. nov., Isolated from Soil of Ginseng Field.</title>
        <authorList>
            <person name="Kim M.M."/>
            <person name="Siddiqi M.Z."/>
            <person name="Im W.T."/>
        </authorList>
    </citation>
    <scope>NUCLEOTIDE SEQUENCE [LARGE SCALE GENOMIC DNA]</scope>
    <source>
        <strain evidence="3 4">Gsoil 3017</strain>
    </source>
</reference>
<keyword evidence="4" id="KW-1185">Reference proteome</keyword>